<protein>
    <submittedName>
        <fullName evidence="5">GntR family transcriptional regulator</fullName>
    </submittedName>
</protein>
<dbReference type="InterPro" id="IPR008920">
    <property type="entry name" value="TF_FadR/GntR_C"/>
</dbReference>
<dbReference type="Gene3D" id="1.10.10.10">
    <property type="entry name" value="Winged helix-like DNA-binding domain superfamily/Winged helix DNA-binding domain"/>
    <property type="match status" value="1"/>
</dbReference>
<evidence type="ECO:0000313" key="5">
    <source>
        <dbReference type="EMBL" id="MBF0754152.1"/>
    </source>
</evidence>
<accession>A0ABR9XZ17</accession>
<reference evidence="5 6" key="1">
    <citation type="submission" date="2020-10" db="EMBL/GenBank/DDBJ databases">
        <title>Mouse Oral microbiota.</title>
        <authorList>
            <person name="Joseph S."/>
            <person name="Aduse-Opoku J."/>
        </authorList>
    </citation>
    <scope>NUCLEOTIDE SEQUENCE [LARGE SCALE GENOMIC DNA]</scope>
    <source>
        <strain evidence="5 6">19428wE5_W307</strain>
    </source>
</reference>
<dbReference type="Gene3D" id="1.20.120.530">
    <property type="entry name" value="GntR ligand-binding domain-like"/>
    <property type="match status" value="1"/>
</dbReference>
<evidence type="ECO:0000256" key="1">
    <source>
        <dbReference type="ARBA" id="ARBA00023015"/>
    </source>
</evidence>
<dbReference type="EMBL" id="JADGLW010000005">
    <property type="protein sequence ID" value="MBF0754152.1"/>
    <property type="molecule type" value="Genomic_DNA"/>
</dbReference>
<dbReference type="InterPro" id="IPR036390">
    <property type="entry name" value="WH_DNA-bd_sf"/>
</dbReference>
<keyword evidence="3" id="KW-0804">Transcription</keyword>
<sequence>MKKKYLKDIAYETLKEMILLGELNGPVITEQQLVDMLNISRTPIRGALQRLDNNDNLIEILPKRGILIKELSVKETIDLMDLRLAIELFSFKKIKKNFNDQHLRVLDKLVEQQKIYIDNNEISNFIKSDIEYHKVFLDIYDNNHFHKVLDNITDRIFLHGIKIFTKNPERLQESFKDHILLNDCLRRENFDEAEKMLENHISKGKSLYLS</sequence>
<dbReference type="PANTHER" id="PTHR43537">
    <property type="entry name" value="TRANSCRIPTIONAL REGULATOR, GNTR FAMILY"/>
    <property type="match status" value="1"/>
</dbReference>
<organism evidence="5 6">
    <name type="scientific">Jeotgalicoccus nanhaiensis</name>
    <dbReference type="NCBI Taxonomy" id="568603"/>
    <lineage>
        <taxon>Bacteria</taxon>
        <taxon>Bacillati</taxon>
        <taxon>Bacillota</taxon>
        <taxon>Bacilli</taxon>
        <taxon>Bacillales</taxon>
        <taxon>Staphylococcaceae</taxon>
        <taxon>Jeotgalicoccus</taxon>
    </lineage>
</organism>
<name>A0ABR9XZ17_9STAP</name>
<dbReference type="SUPFAM" id="SSF46785">
    <property type="entry name" value="Winged helix' DNA-binding domain"/>
    <property type="match status" value="1"/>
</dbReference>
<dbReference type="SUPFAM" id="SSF48008">
    <property type="entry name" value="GntR ligand-binding domain-like"/>
    <property type="match status" value="1"/>
</dbReference>
<evidence type="ECO:0000313" key="6">
    <source>
        <dbReference type="Proteomes" id="UP000647980"/>
    </source>
</evidence>
<gene>
    <name evidence="5" type="ORF">IR135_07695</name>
</gene>
<keyword evidence="1" id="KW-0805">Transcription regulation</keyword>
<feature type="domain" description="HTH gntR-type" evidence="4">
    <location>
        <begin position="10"/>
        <end position="68"/>
    </location>
</feature>
<keyword evidence="2" id="KW-0238">DNA-binding</keyword>
<proteinExistence type="predicted"/>
<keyword evidence="6" id="KW-1185">Reference proteome</keyword>
<dbReference type="SMART" id="SM00345">
    <property type="entry name" value="HTH_GNTR"/>
    <property type="match status" value="1"/>
</dbReference>
<dbReference type="Pfam" id="PF00392">
    <property type="entry name" value="GntR"/>
    <property type="match status" value="1"/>
</dbReference>
<dbReference type="Proteomes" id="UP000647980">
    <property type="component" value="Unassembled WGS sequence"/>
</dbReference>
<evidence type="ECO:0000259" key="4">
    <source>
        <dbReference type="SMART" id="SM00345"/>
    </source>
</evidence>
<dbReference type="InterPro" id="IPR011711">
    <property type="entry name" value="GntR_C"/>
</dbReference>
<evidence type="ECO:0000256" key="3">
    <source>
        <dbReference type="ARBA" id="ARBA00023163"/>
    </source>
</evidence>
<comment type="caution">
    <text evidence="5">The sequence shown here is derived from an EMBL/GenBank/DDBJ whole genome shotgun (WGS) entry which is preliminary data.</text>
</comment>
<evidence type="ECO:0000256" key="2">
    <source>
        <dbReference type="ARBA" id="ARBA00023125"/>
    </source>
</evidence>
<dbReference type="RefSeq" id="WP_135098281.1">
    <property type="nucleotide sequence ID" value="NZ_JADGLW010000005.1"/>
</dbReference>
<dbReference type="Pfam" id="PF07729">
    <property type="entry name" value="FCD"/>
    <property type="match status" value="1"/>
</dbReference>
<dbReference type="InterPro" id="IPR000524">
    <property type="entry name" value="Tscrpt_reg_HTH_GntR"/>
</dbReference>
<dbReference type="InterPro" id="IPR036388">
    <property type="entry name" value="WH-like_DNA-bd_sf"/>
</dbReference>
<dbReference type="PANTHER" id="PTHR43537:SF24">
    <property type="entry name" value="GLUCONATE OPERON TRANSCRIPTIONAL REPRESSOR"/>
    <property type="match status" value="1"/>
</dbReference>